<dbReference type="GO" id="GO:0005549">
    <property type="term" value="F:odorant binding"/>
    <property type="evidence" value="ECO:0007669"/>
    <property type="project" value="InterPro"/>
</dbReference>
<dbReference type="PANTHER" id="PTHR11857">
    <property type="entry name" value="ODORANT BINDING PROTEIN-RELATED"/>
    <property type="match status" value="1"/>
</dbReference>
<dbReference type="Proteomes" id="UP000075885">
    <property type="component" value="Unassembled WGS sequence"/>
</dbReference>
<evidence type="ECO:0000256" key="3">
    <source>
        <dbReference type="ARBA" id="ARBA00022525"/>
    </source>
</evidence>
<feature type="chain" id="PRO_5008131101" evidence="6">
    <location>
        <begin position="18"/>
        <end position="465"/>
    </location>
</feature>
<accession>A0A182PCQ0</accession>
<dbReference type="PANTHER" id="PTHR11857:SF43">
    <property type="entry name" value="GEO07291P1-RELATED"/>
    <property type="match status" value="1"/>
</dbReference>
<dbReference type="EnsemblMetazoa" id="AEPI004705-RA">
    <property type="protein sequence ID" value="AEPI004705-PA"/>
    <property type="gene ID" value="AEPI004705"/>
</dbReference>
<dbReference type="CDD" id="cd23992">
    <property type="entry name" value="PBP_GOBP"/>
    <property type="match status" value="2"/>
</dbReference>
<comment type="similarity">
    <text evidence="2">Belongs to the PBP/GOBP family.</text>
</comment>
<organism evidence="7 8">
    <name type="scientific">Anopheles epiroticus</name>
    <dbReference type="NCBI Taxonomy" id="199890"/>
    <lineage>
        <taxon>Eukaryota</taxon>
        <taxon>Metazoa</taxon>
        <taxon>Ecdysozoa</taxon>
        <taxon>Arthropoda</taxon>
        <taxon>Hexapoda</taxon>
        <taxon>Insecta</taxon>
        <taxon>Pterygota</taxon>
        <taxon>Neoptera</taxon>
        <taxon>Endopterygota</taxon>
        <taxon>Diptera</taxon>
        <taxon>Nematocera</taxon>
        <taxon>Culicoidea</taxon>
        <taxon>Culicidae</taxon>
        <taxon>Anophelinae</taxon>
        <taxon>Anopheles</taxon>
    </lineage>
</organism>
<dbReference type="GO" id="GO:0005615">
    <property type="term" value="C:extracellular space"/>
    <property type="evidence" value="ECO:0007669"/>
    <property type="project" value="TreeGrafter"/>
</dbReference>
<evidence type="ECO:0000313" key="7">
    <source>
        <dbReference type="EnsemblMetazoa" id="AEPI004705-PA"/>
    </source>
</evidence>
<proteinExistence type="inferred from homology"/>
<feature type="signal peptide" evidence="6">
    <location>
        <begin position="1"/>
        <end position="17"/>
    </location>
</feature>
<evidence type="ECO:0000256" key="2">
    <source>
        <dbReference type="ARBA" id="ARBA00008098"/>
    </source>
</evidence>
<reference evidence="7" key="2">
    <citation type="submission" date="2020-05" db="UniProtKB">
        <authorList>
            <consortium name="EnsemblMetazoa"/>
        </authorList>
    </citation>
    <scope>IDENTIFICATION</scope>
    <source>
        <strain evidence="7">Epiroticus2</strain>
    </source>
</reference>
<name>A0A182PCQ0_9DIPT</name>
<keyword evidence="8" id="KW-1185">Reference proteome</keyword>
<evidence type="ECO:0000256" key="5">
    <source>
        <dbReference type="ARBA" id="ARBA00023157"/>
    </source>
</evidence>
<dbReference type="InterPro" id="IPR006170">
    <property type="entry name" value="PBP/GOBP"/>
</dbReference>
<comment type="subcellular location">
    <subcellularLocation>
        <location evidence="1">Secreted</location>
    </subcellularLocation>
</comment>
<dbReference type="SUPFAM" id="SSF47565">
    <property type="entry name" value="Insect pheromone/odorant-binding proteins"/>
    <property type="match status" value="4"/>
</dbReference>
<evidence type="ECO:0000313" key="8">
    <source>
        <dbReference type="Proteomes" id="UP000075885"/>
    </source>
</evidence>
<sequence>MIITTVVLSALFHLSLQTSPPKALDPEQTLYVYKRCFEDHLPWSSSRATYIKSWTVWILEPNDPITHCYVRCALSGLQLYDEKAKSFKSEGIPVQYEAFKTLNGVDAKEVNEYRQAVSSISAGGGSCLEVYNAYIPVHNKFKNVARRLYHGTIDGAAKVYAAMPQTKKRGESFFAFCAKKVWGEDKKKWRKFRSYSLTDSAELKQVVDCVFRGLRYMDESGLKVGEVVRDFNLINKSDLEPEVRSASEPWKALDPEQALYVYKRCYEDHLPSGPSRPTYLKSWNAWKLEPNDPVTQCYAKCVLIGLQLYDENEKAFKIKQKGESYFAYCAKKVWGEDKKKWRKFRSYSLTDSAELKQVVDCVFRGLRYMDESGLKVGEVVRDFNLINKSDLEPEVRSVLASCKGTTAYDYYSCLLNSPVKEDFKKAFDFHELRSADYAFLLRGKVYEGPEKVKEEMKRLNTTVHF</sequence>
<dbReference type="AlphaFoldDB" id="A0A182PCQ0"/>
<dbReference type="Gene3D" id="1.10.238.20">
    <property type="entry name" value="Pheromone/general odorant binding protein domain"/>
    <property type="match status" value="3"/>
</dbReference>
<keyword evidence="5" id="KW-1015">Disulfide bond</keyword>
<evidence type="ECO:0000256" key="4">
    <source>
        <dbReference type="ARBA" id="ARBA00022729"/>
    </source>
</evidence>
<evidence type="ECO:0000256" key="6">
    <source>
        <dbReference type="SAM" id="SignalP"/>
    </source>
</evidence>
<dbReference type="GO" id="GO:0007608">
    <property type="term" value="P:sensory perception of smell"/>
    <property type="evidence" value="ECO:0007669"/>
    <property type="project" value="TreeGrafter"/>
</dbReference>
<keyword evidence="3" id="KW-0964">Secreted</keyword>
<protein>
    <submittedName>
        <fullName evidence="7">Uncharacterized protein</fullName>
    </submittedName>
</protein>
<dbReference type="InterPro" id="IPR036728">
    <property type="entry name" value="PBP_GOBP_sf"/>
</dbReference>
<dbReference type="VEuPathDB" id="VectorBase:AEPI004705"/>
<evidence type="ECO:0000256" key="1">
    <source>
        <dbReference type="ARBA" id="ARBA00004613"/>
    </source>
</evidence>
<dbReference type="STRING" id="199890.A0A182PCQ0"/>
<keyword evidence="4 6" id="KW-0732">Signal</keyword>
<dbReference type="Pfam" id="PF01395">
    <property type="entry name" value="PBP_GOBP"/>
    <property type="match status" value="1"/>
</dbReference>
<reference evidence="8" key="1">
    <citation type="submission" date="2013-03" db="EMBL/GenBank/DDBJ databases">
        <title>The Genome Sequence of Anopheles epiroticus epiroticus2.</title>
        <authorList>
            <consortium name="The Broad Institute Genomics Platform"/>
            <person name="Neafsey D.E."/>
            <person name="Howell P."/>
            <person name="Walker B."/>
            <person name="Young S.K."/>
            <person name="Zeng Q."/>
            <person name="Gargeya S."/>
            <person name="Fitzgerald M."/>
            <person name="Haas B."/>
            <person name="Abouelleil A."/>
            <person name="Allen A.W."/>
            <person name="Alvarado L."/>
            <person name="Arachchi H.M."/>
            <person name="Berlin A.M."/>
            <person name="Chapman S.B."/>
            <person name="Gainer-Dewar J."/>
            <person name="Goldberg J."/>
            <person name="Griggs A."/>
            <person name="Gujja S."/>
            <person name="Hansen M."/>
            <person name="Howarth C."/>
            <person name="Imamovic A."/>
            <person name="Ireland A."/>
            <person name="Larimer J."/>
            <person name="McCowan C."/>
            <person name="Murphy C."/>
            <person name="Pearson M."/>
            <person name="Poon T.W."/>
            <person name="Priest M."/>
            <person name="Roberts A."/>
            <person name="Saif S."/>
            <person name="Shea T."/>
            <person name="Sisk P."/>
            <person name="Sykes S."/>
            <person name="Wortman J."/>
            <person name="Nusbaum C."/>
            <person name="Birren B."/>
        </authorList>
    </citation>
    <scope>NUCLEOTIDE SEQUENCE [LARGE SCALE GENOMIC DNA]</scope>
    <source>
        <strain evidence="8">Epiroticus2</strain>
    </source>
</reference>